<evidence type="ECO:0000313" key="16">
    <source>
        <dbReference type="EMBL" id="OBS65046.1"/>
    </source>
</evidence>
<evidence type="ECO:0000256" key="5">
    <source>
        <dbReference type="ARBA" id="ARBA00022989"/>
    </source>
</evidence>
<feature type="transmembrane region" description="Helical" evidence="14">
    <location>
        <begin position="155"/>
        <end position="174"/>
    </location>
</feature>
<evidence type="ECO:0000256" key="6">
    <source>
        <dbReference type="ARBA" id="ARBA00023040"/>
    </source>
</evidence>
<dbReference type="AlphaFoldDB" id="A0A1A6GFN4"/>
<sequence>MVCAVGADEQVGKQAESSPFKLLSEPPSQGAQSPHWSHTMRSEPTSAAGNTTLGVTSILQTTSLSPLETCHTPYEESRVVLVVVYSAVCILGLPANCLTAWLTLLQVLQRNVLAVYLFCLSLCELLYISTLPLWIIYIQNKHTWNLGPQACKVTAYIFFCNIYISILLLCCISCDRYMAVVYALESRGHRHQKMAIFICACVFVLVGLVNYPVFNMTMEKSSCFEPLRMNNDIATYHSLRFAFGFAVPFAILVFTNHQVFRSIKLSTSLNTAQKAKVKHSALAVVAIFLVCFAPYHLVLLIKAVGFSIYQESRDDVCAFEGRLYTVSVVFLCLSTVNSVADPIIYVLVTDHSRQEVSRIHMGWKKWSTKTDVTDLKDSEETRSPTALAHTYTFPKPVHPPGSQPAELDLQCFSERLPEEFC</sequence>
<accession>A0A1A6GFN4</accession>
<dbReference type="InterPro" id="IPR000276">
    <property type="entry name" value="GPCR_Rhodpsn"/>
</dbReference>
<feature type="compositionally biased region" description="Polar residues" evidence="13">
    <location>
        <begin position="26"/>
        <end position="36"/>
    </location>
</feature>
<feature type="transmembrane region" description="Helical" evidence="14">
    <location>
        <begin position="82"/>
        <end position="105"/>
    </location>
</feature>
<keyword evidence="9 12" id="KW-0675">Receptor</keyword>
<dbReference type="PRINTS" id="PR00237">
    <property type="entry name" value="GPCRRHODOPSN"/>
</dbReference>
<keyword evidence="11 12" id="KW-0807">Transducer</keyword>
<dbReference type="Gene3D" id="1.20.1070.10">
    <property type="entry name" value="Rhodopsin 7-helix transmembrane proteins"/>
    <property type="match status" value="1"/>
</dbReference>
<feature type="transmembrane region" description="Helical" evidence="14">
    <location>
        <begin position="234"/>
        <end position="254"/>
    </location>
</feature>
<dbReference type="OrthoDB" id="8953154at2759"/>
<comment type="caution">
    <text evidence="16">The sequence shown here is derived from an EMBL/GenBank/DDBJ whole genome shotgun (WGS) entry which is preliminary data.</text>
</comment>
<evidence type="ECO:0000313" key="17">
    <source>
        <dbReference type="Proteomes" id="UP000092124"/>
    </source>
</evidence>
<dbReference type="InterPro" id="IPR005388">
    <property type="entry name" value="G2A_lysphc_rcpt"/>
</dbReference>
<dbReference type="SUPFAM" id="SSF81321">
    <property type="entry name" value="Family A G protein-coupled receptor-like"/>
    <property type="match status" value="1"/>
</dbReference>
<feature type="transmembrane region" description="Helical" evidence="14">
    <location>
        <begin position="281"/>
        <end position="304"/>
    </location>
</feature>
<feature type="transmembrane region" description="Helical" evidence="14">
    <location>
        <begin position="112"/>
        <end position="135"/>
    </location>
</feature>
<proteinExistence type="inferred from homology"/>
<dbReference type="PROSITE" id="PS00237">
    <property type="entry name" value="G_PROTEIN_RECEP_F1_1"/>
    <property type="match status" value="1"/>
</dbReference>
<evidence type="ECO:0000256" key="9">
    <source>
        <dbReference type="ARBA" id="ARBA00023170"/>
    </source>
</evidence>
<keyword evidence="3" id="KW-1003">Cell membrane</keyword>
<keyword evidence="8" id="KW-1015">Disulfide bond</keyword>
<evidence type="ECO:0000256" key="10">
    <source>
        <dbReference type="ARBA" id="ARBA00023180"/>
    </source>
</evidence>
<evidence type="ECO:0000256" key="14">
    <source>
        <dbReference type="SAM" id="Phobius"/>
    </source>
</evidence>
<dbReference type="EMBL" id="LZPO01097110">
    <property type="protein sequence ID" value="OBS65046.1"/>
    <property type="molecule type" value="Genomic_DNA"/>
</dbReference>
<evidence type="ECO:0000259" key="15">
    <source>
        <dbReference type="PROSITE" id="PS50262"/>
    </source>
</evidence>
<dbReference type="GO" id="GO:0000082">
    <property type="term" value="P:G1/S transition of mitotic cell cycle"/>
    <property type="evidence" value="ECO:0007669"/>
    <property type="project" value="TreeGrafter"/>
</dbReference>
<evidence type="ECO:0000256" key="7">
    <source>
        <dbReference type="ARBA" id="ARBA00023136"/>
    </source>
</evidence>
<feature type="transmembrane region" description="Helical" evidence="14">
    <location>
        <begin position="324"/>
        <end position="348"/>
    </location>
</feature>
<dbReference type="PANTHER" id="PTHR24234">
    <property type="entry name" value="LYSOPHOSPHATIDIC ACID RECEPTOR 5/SPHINGOSYLPHOSPHORYLCHOLINE RECEPTOR"/>
    <property type="match status" value="1"/>
</dbReference>
<organism evidence="16 17">
    <name type="scientific">Neotoma lepida</name>
    <name type="common">Desert woodrat</name>
    <dbReference type="NCBI Taxonomy" id="56216"/>
    <lineage>
        <taxon>Eukaryota</taxon>
        <taxon>Metazoa</taxon>
        <taxon>Chordata</taxon>
        <taxon>Craniata</taxon>
        <taxon>Vertebrata</taxon>
        <taxon>Euteleostomi</taxon>
        <taxon>Mammalia</taxon>
        <taxon>Eutheria</taxon>
        <taxon>Euarchontoglires</taxon>
        <taxon>Glires</taxon>
        <taxon>Rodentia</taxon>
        <taxon>Myomorpha</taxon>
        <taxon>Muroidea</taxon>
        <taxon>Cricetidae</taxon>
        <taxon>Neotominae</taxon>
        <taxon>Neotoma</taxon>
    </lineage>
</organism>
<evidence type="ECO:0000256" key="13">
    <source>
        <dbReference type="SAM" id="MobiDB-lite"/>
    </source>
</evidence>
<evidence type="ECO:0000256" key="3">
    <source>
        <dbReference type="ARBA" id="ARBA00022475"/>
    </source>
</evidence>
<evidence type="ECO:0000256" key="12">
    <source>
        <dbReference type="RuleBase" id="RU000688"/>
    </source>
</evidence>
<comment type="subcellular location">
    <subcellularLocation>
        <location evidence="1">Cell membrane</location>
        <topology evidence="1">Multi-pass membrane protein</topology>
    </subcellularLocation>
</comment>
<feature type="transmembrane region" description="Helical" evidence="14">
    <location>
        <begin position="195"/>
        <end position="214"/>
    </location>
</feature>
<dbReference type="GO" id="GO:0010972">
    <property type="term" value="P:negative regulation of G2/M transition of mitotic cell cycle"/>
    <property type="evidence" value="ECO:0007669"/>
    <property type="project" value="TreeGrafter"/>
</dbReference>
<dbReference type="PANTHER" id="PTHR24234:SF7">
    <property type="entry name" value="G-PROTEIN COUPLED RECEPTOR 132-RELATED"/>
    <property type="match status" value="1"/>
</dbReference>
<protein>
    <recommendedName>
        <fullName evidence="15">G-protein coupled receptors family 1 profile domain-containing protein</fullName>
    </recommendedName>
</protein>
<dbReference type="Pfam" id="PF00001">
    <property type="entry name" value="7tm_1"/>
    <property type="match status" value="1"/>
</dbReference>
<keyword evidence="10" id="KW-0325">Glycoprotein</keyword>
<evidence type="ECO:0000256" key="11">
    <source>
        <dbReference type="ARBA" id="ARBA00023224"/>
    </source>
</evidence>
<evidence type="ECO:0000256" key="4">
    <source>
        <dbReference type="ARBA" id="ARBA00022692"/>
    </source>
</evidence>
<keyword evidence="7 14" id="KW-0472">Membrane</keyword>
<dbReference type="GO" id="GO:0005886">
    <property type="term" value="C:plasma membrane"/>
    <property type="evidence" value="ECO:0007669"/>
    <property type="project" value="UniProtKB-SubCell"/>
</dbReference>
<keyword evidence="17" id="KW-1185">Reference proteome</keyword>
<dbReference type="STRING" id="56216.A0A1A6GFN4"/>
<keyword evidence="4 12" id="KW-0812">Transmembrane</keyword>
<comment type="similarity">
    <text evidence="2 12">Belongs to the G-protein coupled receptor 1 family.</text>
</comment>
<keyword evidence="5 14" id="KW-1133">Transmembrane helix</keyword>
<feature type="domain" description="G-protein coupled receptors family 1 profile" evidence="15">
    <location>
        <begin position="95"/>
        <end position="345"/>
    </location>
</feature>
<dbReference type="FunFam" id="1.20.1070.10:FF:000065">
    <property type="entry name" value="G-protein coupled receptor 4"/>
    <property type="match status" value="1"/>
</dbReference>
<evidence type="ECO:0000256" key="2">
    <source>
        <dbReference type="ARBA" id="ARBA00010663"/>
    </source>
</evidence>
<name>A0A1A6GFN4_NEOLE</name>
<dbReference type="InterPro" id="IPR017452">
    <property type="entry name" value="GPCR_Rhodpsn_7TM"/>
</dbReference>
<dbReference type="Proteomes" id="UP000092124">
    <property type="component" value="Unassembled WGS sequence"/>
</dbReference>
<dbReference type="GO" id="GO:0004930">
    <property type="term" value="F:G protein-coupled receptor activity"/>
    <property type="evidence" value="ECO:0007669"/>
    <property type="project" value="UniProtKB-KW"/>
</dbReference>
<evidence type="ECO:0000256" key="8">
    <source>
        <dbReference type="ARBA" id="ARBA00023157"/>
    </source>
</evidence>
<reference evidence="16 17" key="1">
    <citation type="submission" date="2016-06" db="EMBL/GenBank/DDBJ databases">
        <title>The Draft Genome Sequence and Annotation of the Desert Woodrat Neotoma lepida.</title>
        <authorList>
            <person name="Campbell M."/>
            <person name="Oakeson K.F."/>
            <person name="Yandell M."/>
            <person name="Halpert J.R."/>
            <person name="Dearing D."/>
        </authorList>
    </citation>
    <scope>NUCLEOTIDE SEQUENCE [LARGE SCALE GENOMIC DNA]</scope>
    <source>
        <strain evidence="16">417</strain>
        <tissue evidence="16">Liver</tissue>
    </source>
</reference>
<gene>
    <name evidence="16" type="ORF">A6R68_06415</name>
</gene>
<keyword evidence="6 12" id="KW-0297">G-protein coupled receptor</keyword>
<dbReference type="PROSITE" id="PS50262">
    <property type="entry name" value="G_PROTEIN_RECEP_F1_2"/>
    <property type="match status" value="1"/>
</dbReference>
<evidence type="ECO:0000256" key="1">
    <source>
        <dbReference type="ARBA" id="ARBA00004651"/>
    </source>
</evidence>
<dbReference type="PRINTS" id="PR01563">
    <property type="entry name" value="G2ARECEPTOR"/>
</dbReference>
<feature type="region of interest" description="Disordered" evidence="13">
    <location>
        <begin position="1"/>
        <end position="49"/>
    </location>
</feature>